<dbReference type="OrthoDB" id="2157530at2759"/>
<reference evidence="2 3" key="1">
    <citation type="journal article" date="2016" name="Nat. Commun.">
        <title>Ectomycorrhizal ecology is imprinted in the genome of the dominant symbiotic fungus Cenococcum geophilum.</title>
        <authorList>
            <consortium name="DOE Joint Genome Institute"/>
            <person name="Peter M."/>
            <person name="Kohler A."/>
            <person name="Ohm R.A."/>
            <person name="Kuo A."/>
            <person name="Krutzmann J."/>
            <person name="Morin E."/>
            <person name="Arend M."/>
            <person name="Barry K.W."/>
            <person name="Binder M."/>
            <person name="Choi C."/>
            <person name="Clum A."/>
            <person name="Copeland A."/>
            <person name="Grisel N."/>
            <person name="Haridas S."/>
            <person name="Kipfer T."/>
            <person name="LaButti K."/>
            <person name="Lindquist E."/>
            <person name="Lipzen A."/>
            <person name="Maire R."/>
            <person name="Meier B."/>
            <person name="Mihaltcheva S."/>
            <person name="Molinier V."/>
            <person name="Murat C."/>
            <person name="Poggeler S."/>
            <person name="Quandt C.A."/>
            <person name="Sperisen C."/>
            <person name="Tritt A."/>
            <person name="Tisserant E."/>
            <person name="Crous P.W."/>
            <person name="Henrissat B."/>
            <person name="Nehls U."/>
            <person name="Egli S."/>
            <person name="Spatafora J.W."/>
            <person name="Grigoriev I.V."/>
            <person name="Martin F.M."/>
        </authorList>
    </citation>
    <scope>NUCLEOTIDE SEQUENCE [LARGE SCALE GENOMIC DNA]</scope>
    <source>
        <strain evidence="2 3">CBS 459.81</strain>
    </source>
</reference>
<feature type="domain" description="Heterokaryon incompatibility" evidence="1">
    <location>
        <begin position="2"/>
        <end position="58"/>
    </location>
</feature>
<organism evidence="2 3">
    <name type="scientific">Lepidopterella palustris CBS 459.81</name>
    <dbReference type="NCBI Taxonomy" id="1314670"/>
    <lineage>
        <taxon>Eukaryota</taxon>
        <taxon>Fungi</taxon>
        <taxon>Dikarya</taxon>
        <taxon>Ascomycota</taxon>
        <taxon>Pezizomycotina</taxon>
        <taxon>Dothideomycetes</taxon>
        <taxon>Pleosporomycetidae</taxon>
        <taxon>Mytilinidiales</taxon>
        <taxon>Argynnaceae</taxon>
        <taxon>Lepidopterella</taxon>
    </lineage>
</organism>
<keyword evidence="3" id="KW-1185">Reference proteome</keyword>
<evidence type="ECO:0000259" key="1">
    <source>
        <dbReference type="Pfam" id="PF06985"/>
    </source>
</evidence>
<feature type="non-terminal residue" evidence="2">
    <location>
        <position position="59"/>
    </location>
</feature>
<dbReference type="Proteomes" id="UP000250266">
    <property type="component" value="Unassembled WGS sequence"/>
</dbReference>
<evidence type="ECO:0000313" key="2">
    <source>
        <dbReference type="EMBL" id="OCK75402.1"/>
    </source>
</evidence>
<sequence>IATNLSNALRRIRLLDEKRYVWSDAFFINQHNGEEKAIQVCHMLAIYQKASRVIVWVGE</sequence>
<feature type="non-terminal residue" evidence="2">
    <location>
        <position position="1"/>
    </location>
</feature>
<proteinExistence type="predicted"/>
<dbReference type="PANTHER" id="PTHR24148:SF64">
    <property type="entry name" value="HETEROKARYON INCOMPATIBILITY DOMAIN-CONTAINING PROTEIN"/>
    <property type="match status" value="1"/>
</dbReference>
<dbReference type="InterPro" id="IPR010730">
    <property type="entry name" value="HET"/>
</dbReference>
<name>A0A8E2E138_9PEZI</name>
<dbReference type="PANTHER" id="PTHR24148">
    <property type="entry name" value="ANKYRIN REPEAT DOMAIN-CONTAINING PROTEIN 39 HOMOLOG-RELATED"/>
    <property type="match status" value="1"/>
</dbReference>
<dbReference type="Pfam" id="PF06985">
    <property type="entry name" value="HET"/>
    <property type="match status" value="1"/>
</dbReference>
<dbReference type="AlphaFoldDB" id="A0A8E2E138"/>
<dbReference type="InterPro" id="IPR052895">
    <property type="entry name" value="HetReg/Transcr_Mod"/>
</dbReference>
<protein>
    <recommendedName>
        <fullName evidence="1">Heterokaryon incompatibility domain-containing protein</fullName>
    </recommendedName>
</protein>
<gene>
    <name evidence="2" type="ORF">K432DRAFT_282327</name>
</gene>
<dbReference type="EMBL" id="KV745321">
    <property type="protein sequence ID" value="OCK75402.1"/>
    <property type="molecule type" value="Genomic_DNA"/>
</dbReference>
<accession>A0A8E2E138</accession>
<evidence type="ECO:0000313" key="3">
    <source>
        <dbReference type="Proteomes" id="UP000250266"/>
    </source>
</evidence>